<name>A0A4S3KCM6_9GAMM</name>
<dbReference type="Pfam" id="PF14354">
    <property type="entry name" value="Lar_restr_allev"/>
    <property type="match status" value="1"/>
</dbReference>
<reference evidence="1 2" key="1">
    <citation type="submission" date="2017-02" db="EMBL/GenBank/DDBJ databases">
        <title>Whole genome sequencing of Rhodanobacter lindaniclasticus DSM 17932.</title>
        <authorList>
            <person name="Kumar S."/>
            <person name="Patil P."/>
            <person name="Patil P.B."/>
        </authorList>
    </citation>
    <scope>NUCLEOTIDE SEQUENCE [LARGE SCALE GENOMIC DNA]</scope>
    <source>
        <strain evidence="1 2">DSM 17932</strain>
    </source>
</reference>
<sequence length="63" mass="6736">MSNKDLLPCPFCGSTHVELVCSGSAWFVRCNECDANGSTVTDGDEMDSEKAVAIWNKPARVAA</sequence>
<evidence type="ECO:0000313" key="1">
    <source>
        <dbReference type="EMBL" id="THD06160.1"/>
    </source>
</evidence>
<keyword evidence="2" id="KW-1185">Reference proteome</keyword>
<accession>A0A4S3KCM6</accession>
<proteinExistence type="predicted"/>
<dbReference type="RefSeq" id="WP_136259405.1">
    <property type="nucleotide sequence ID" value="NZ_MWIO01000045.1"/>
</dbReference>
<evidence type="ECO:0000313" key="2">
    <source>
        <dbReference type="Proteomes" id="UP000306317"/>
    </source>
</evidence>
<dbReference type="AlphaFoldDB" id="A0A4S3KCM6"/>
<organism evidence="1 2">
    <name type="scientific">Rhodanobacter lindaniclasticus</name>
    <dbReference type="NCBI Taxonomy" id="75310"/>
    <lineage>
        <taxon>Bacteria</taxon>
        <taxon>Pseudomonadati</taxon>
        <taxon>Pseudomonadota</taxon>
        <taxon>Gammaproteobacteria</taxon>
        <taxon>Lysobacterales</taxon>
        <taxon>Rhodanobacteraceae</taxon>
        <taxon>Rhodanobacter</taxon>
    </lineage>
</organism>
<gene>
    <name evidence="1" type="ORF">B1991_14550</name>
</gene>
<protein>
    <recommendedName>
        <fullName evidence="3">Restriction alleviation protein, Lar family</fullName>
    </recommendedName>
</protein>
<comment type="caution">
    <text evidence="1">The sequence shown here is derived from an EMBL/GenBank/DDBJ whole genome shotgun (WGS) entry which is preliminary data.</text>
</comment>
<dbReference type="NCBIfam" id="TIGR03655">
    <property type="entry name" value="anti_R_Lar"/>
    <property type="match status" value="1"/>
</dbReference>
<evidence type="ECO:0008006" key="3">
    <source>
        <dbReference type="Google" id="ProtNLM"/>
    </source>
</evidence>
<dbReference type="Proteomes" id="UP000306317">
    <property type="component" value="Unassembled WGS sequence"/>
</dbReference>
<dbReference type="InterPro" id="IPR019908">
    <property type="entry name" value="Toxin_RalR"/>
</dbReference>
<dbReference type="OrthoDB" id="6631093at2"/>
<dbReference type="EMBL" id="MWIO01000045">
    <property type="protein sequence ID" value="THD06160.1"/>
    <property type="molecule type" value="Genomic_DNA"/>
</dbReference>